<evidence type="ECO:0000256" key="7">
    <source>
        <dbReference type="RuleBase" id="RU000523"/>
    </source>
</evidence>
<dbReference type="InterPro" id="IPR030491">
    <property type="entry name" value="TBP_CS"/>
</dbReference>
<comment type="function">
    <text evidence="6 7">General factor that plays a role in the activation of archaeal genes transcribed by RNA polymerase. Binds specifically to the TATA box promoter element which lies close to the position of transcription initiation.</text>
</comment>
<dbReference type="Proteomes" id="UP000070284">
    <property type="component" value="Unassembled WGS sequence"/>
</dbReference>
<reference evidence="8 9" key="1">
    <citation type="journal article" date="2016" name="Sci. Rep.">
        <title>Metabolic traits of an uncultured archaeal lineage -MSBL1- from brine pools of the Red Sea.</title>
        <authorList>
            <person name="Mwirichia R."/>
            <person name="Alam I."/>
            <person name="Rashid M."/>
            <person name="Vinu M."/>
            <person name="Ba-Alawi W."/>
            <person name="Anthony Kamau A."/>
            <person name="Kamanda Ngugi D."/>
            <person name="Goker M."/>
            <person name="Klenk H.P."/>
            <person name="Bajic V."/>
            <person name="Stingl U."/>
        </authorList>
    </citation>
    <scope>NUCLEOTIDE SEQUENCE [LARGE SCALE GENOMIC DNA]</scope>
    <source>
        <strain evidence="8">SCGC-AAA259E19</strain>
    </source>
</reference>
<gene>
    <name evidence="6" type="primary">tbp</name>
    <name evidence="8" type="ORF">AKJ65_02385</name>
</gene>
<evidence type="ECO:0000256" key="5">
    <source>
        <dbReference type="ARBA" id="ARBA00023163"/>
    </source>
</evidence>
<keyword evidence="4 6" id="KW-0238">DNA-binding</keyword>
<evidence type="ECO:0000256" key="2">
    <source>
        <dbReference type="ARBA" id="ARBA00022737"/>
    </source>
</evidence>
<protein>
    <recommendedName>
        <fullName evidence="6">TATA-box-binding protein</fullName>
    </recommendedName>
    <alternativeName>
        <fullName evidence="6">Box A-binding protein</fullName>
        <shortName evidence="6">BAP</shortName>
    </alternativeName>
    <alternativeName>
        <fullName evidence="6">TATA sequence-binding protein</fullName>
        <shortName evidence="6">TBP</shortName>
    </alternativeName>
    <alternativeName>
        <fullName evidence="6">TATA-box factor</fullName>
    </alternativeName>
</protein>
<dbReference type="PANTHER" id="PTHR10126">
    <property type="entry name" value="TATA-BOX BINDING PROTEIN"/>
    <property type="match status" value="1"/>
</dbReference>
<evidence type="ECO:0000256" key="6">
    <source>
        <dbReference type="HAMAP-Rule" id="MF_00408"/>
    </source>
</evidence>
<dbReference type="GO" id="GO:0006352">
    <property type="term" value="P:DNA-templated transcription initiation"/>
    <property type="evidence" value="ECO:0007669"/>
    <property type="project" value="InterPro"/>
</dbReference>
<organism evidence="8 9">
    <name type="scientific">candidate division MSBL1 archaeon SCGC-AAA259E19</name>
    <dbReference type="NCBI Taxonomy" id="1698264"/>
    <lineage>
        <taxon>Archaea</taxon>
        <taxon>Methanobacteriati</taxon>
        <taxon>Methanobacteriota</taxon>
        <taxon>candidate division MSBL1</taxon>
    </lineage>
</organism>
<comment type="similarity">
    <text evidence="1 6 7">Belongs to the TBP family.</text>
</comment>
<dbReference type="PRINTS" id="PR00686">
    <property type="entry name" value="TIFACTORIID"/>
</dbReference>
<comment type="caution">
    <text evidence="8">The sequence shown here is derived from an EMBL/GenBank/DDBJ whole genome shotgun (WGS) entry which is preliminary data.</text>
</comment>
<dbReference type="AlphaFoldDB" id="A0A133ULX1"/>
<evidence type="ECO:0000256" key="4">
    <source>
        <dbReference type="ARBA" id="ARBA00023125"/>
    </source>
</evidence>
<comment type="caution">
    <text evidence="6">Lacks conserved residue(s) required for the propagation of feature annotation.</text>
</comment>
<dbReference type="HAMAP" id="MF_00408">
    <property type="entry name" value="TATA_bind_prot_arch"/>
    <property type="match status" value="1"/>
</dbReference>
<dbReference type="GO" id="GO:0003700">
    <property type="term" value="F:DNA-binding transcription factor activity"/>
    <property type="evidence" value="ECO:0007669"/>
    <property type="project" value="UniProtKB-UniRule"/>
</dbReference>
<keyword evidence="2 6" id="KW-0677">Repeat</keyword>
<name>A0A133ULX1_9EURY</name>
<evidence type="ECO:0000313" key="8">
    <source>
        <dbReference type="EMBL" id="KXA95181.1"/>
    </source>
</evidence>
<keyword evidence="5 6" id="KW-0804">Transcription</keyword>
<dbReference type="InterPro" id="IPR000814">
    <property type="entry name" value="TBP"/>
</dbReference>
<accession>A0A133ULX1</accession>
<dbReference type="Gene3D" id="3.30.310.10">
    <property type="entry name" value="TATA-Binding Protein"/>
    <property type="match status" value="2"/>
</dbReference>
<sequence length="175" mass="19442">MDAEYEINNVVLTVSYKDAELDLEKVASALEGARYDPEVFAALIYKTSEPQASFLIFASGKANCVGARTVEGAEKAIENLTVKLQDLGYDVGEPETEVQNMVASVEFHRRFDLEDIARNFRHAEYEPEVFPRLVFRIEGTSVAFLLFVQGEAVCVGAKSEEEIEKGIDRILGALE</sequence>
<evidence type="ECO:0000256" key="3">
    <source>
        <dbReference type="ARBA" id="ARBA00023015"/>
    </source>
</evidence>
<dbReference type="GO" id="GO:0003677">
    <property type="term" value="F:DNA binding"/>
    <property type="evidence" value="ECO:0007669"/>
    <property type="project" value="UniProtKB-KW"/>
</dbReference>
<dbReference type="InterPro" id="IPR012295">
    <property type="entry name" value="TBP_dom_sf"/>
</dbReference>
<evidence type="ECO:0000313" key="9">
    <source>
        <dbReference type="Proteomes" id="UP000070284"/>
    </source>
</evidence>
<dbReference type="EMBL" id="LHXO01000023">
    <property type="protein sequence ID" value="KXA95181.1"/>
    <property type="molecule type" value="Genomic_DNA"/>
</dbReference>
<proteinExistence type="inferred from homology"/>
<dbReference type="PROSITE" id="PS00351">
    <property type="entry name" value="TFIID"/>
    <property type="match status" value="1"/>
</dbReference>
<evidence type="ECO:0000256" key="1">
    <source>
        <dbReference type="ARBA" id="ARBA00005560"/>
    </source>
</evidence>
<dbReference type="SUPFAM" id="SSF55945">
    <property type="entry name" value="TATA-box binding protein-like"/>
    <property type="match status" value="2"/>
</dbReference>
<keyword evidence="3 6" id="KW-0805">Transcription regulation</keyword>
<keyword evidence="9" id="KW-1185">Reference proteome</keyword>
<dbReference type="Pfam" id="PF00352">
    <property type="entry name" value="TBP"/>
    <property type="match status" value="2"/>
</dbReference>